<dbReference type="Pfam" id="PF13585">
    <property type="entry name" value="CHU_C"/>
    <property type="match status" value="1"/>
</dbReference>
<dbReference type="KEGG" id="fek:C1H87_16775"/>
<gene>
    <name evidence="2" type="ORF">C1H87_16775</name>
</gene>
<feature type="domain" description="Ig-like" evidence="1">
    <location>
        <begin position="761"/>
        <end position="834"/>
    </location>
</feature>
<dbReference type="AlphaFoldDB" id="A0A2K9PTA1"/>
<name>A0A2K9PTA1_9FLAO</name>
<sequence>MVMSSLTKIQAQCVTDEKTIEICDITVVDSDPSPGSPDPDGIINLFDSYNAFPGVTPIDATMGTWFDPNFNFALDGVGNLHLWDLDRSSLAETNHQFHFLNASSGCPNDILIRFNVVVGPFSGYAKGAGTTGANIQVCDLNSTPRNRCNLEPDIDLFNALEPIPSPHLNGRWVYNGGGSGFVNLNGSYLTVTIPYSEGPSRVDEQTFHFTYIVPGMNPCDVEDQTDVSVSVVRKVFSGYSKNRRICEDVIKSGAYDADIDLRDDEFLALEDTDGTWIGDTFGQVTNPIDSRINIKDIYDQIIARDGIRFGCARAGYNYRVKQRSGVCEDTTSTVGFKIYEEIRQFTAKANPPSYCEDDTTQPASIDLYDLLEFETEVDPSTGLDVLFEYDNDAWTNWEFISGPSDLGLVSNTNLRAPPIGYSHLGTINLVNAPPGDYVFQYIVHPEYNCWPDFFQAYDYTPDYCDKTIDDNLPCGQKSEQVRFTIYPKLYAGENTSGAEFCETNPLMANPSGIQLIDLLDDNGVETIYRGVDGAWFDLNTGNRIPNPYTLPEISDQRTFRFEYITRTSEGCEDRATLSFTVFEEYQSGTGLPNRDVCDNNVPFDLFDELAGNPSTNGTWIGPSGYTTTTHNAIFTPGVSDEGDYTYTVPDNVNSSGTILCSGSSATITIKNHQAPNAGTGGDYLVCRSDSEIDLKDYLGASADSGGVFRNLDTGDLLSDSLLDVSQLPAGIYNFQYEIQGHASCHLETSQIGITIVEVPIPTATNQTFCAALGATILDLVATNGADFNWYDNIDDTTPLLMGTVLVDGEDYFVAAVNSDGCESPRIGITVEILPLDHKDCESCFKDGISVNGDGMNDEFDLCGLPNAFPNFELNIFNRFGTTVYKGDKNTPPFNGVSNVSLTLGKELPSGVYFYVFDPKNGFTEPIQGNFYLSR</sequence>
<protein>
    <recommendedName>
        <fullName evidence="1">Ig-like domain-containing protein</fullName>
    </recommendedName>
</protein>
<dbReference type="InterPro" id="IPR044023">
    <property type="entry name" value="Ig_7"/>
</dbReference>
<accession>A0A2K9PTA1</accession>
<organism evidence="2 3">
    <name type="scientific">Flavivirga eckloniae</name>
    <dbReference type="NCBI Taxonomy" id="1803846"/>
    <lineage>
        <taxon>Bacteria</taxon>
        <taxon>Pseudomonadati</taxon>
        <taxon>Bacteroidota</taxon>
        <taxon>Flavobacteriia</taxon>
        <taxon>Flavobacteriales</taxon>
        <taxon>Flavobacteriaceae</taxon>
        <taxon>Flavivirga</taxon>
    </lineage>
</organism>
<evidence type="ECO:0000259" key="1">
    <source>
        <dbReference type="Pfam" id="PF19081"/>
    </source>
</evidence>
<keyword evidence="3" id="KW-1185">Reference proteome</keyword>
<reference evidence="2 3" key="1">
    <citation type="submission" date="2018-01" db="EMBL/GenBank/DDBJ databases">
        <title>Complete genome sequence of Flavivirga eckloniae ECD14 isolated from seaweed Ecklonia cava.</title>
        <authorList>
            <person name="Lee J.H."/>
            <person name="Baik K.S."/>
            <person name="Seong C.N."/>
        </authorList>
    </citation>
    <scope>NUCLEOTIDE SEQUENCE [LARGE SCALE GENOMIC DNA]</scope>
    <source>
        <strain evidence="2 3">ECD14</strain>
    </source>
</reference>
<evidence type="ECO:0000313" key="2">
    <source>
        <dbReference type="EMBL" id="AUP80269.1"/>
    </source>
</evidence>
<evidence type="ECO:0000313" key="3">
    <source>
        <dbReference type="Proteomes" id="UP000235826"/>
    </source>
</evidence>
<proteinExistence type="predicted"/>
<dbReference type="Proteomes" id="UP000235826">
    <property type="component" value="Chromosome"/>
</dbReference>
<dbReference type="EMBL" id="CP025791">
    <property type="protein sequence ID" value="AUP80269.1"/>
    <property type="molecule type" value="Genomic_DNA"/>
</dbReference>
<dbReference type="Pfam" id="PF19081">
    <property type="entry name" value="Ig_7"/>
    <property type="match status" value="1"/>
</dbReference>